<protein>
    <recommendedName>
        <fullName evidence="1">Ig-like domain-containing protein</fullName>
    </recommendedName>
</protein>
<dbReference type="InterPro" id="IPR013106">
    <property type="entry name" value="Ig_V-set"/>
</dbReference>
<dbReference type="SUPFAM" id="SSF48726">
    <property type="entry name" value="Immunoglobulin"/>
    <property type="match status" value="1"/>
</dbReference>
<organism evidence="2 3">
    <name type="scientific">Gadus morhua</name>
    <name type="common">Atlantic cod</name>
    <dbReference type="NCBI Taxonomy" id="8049"/>
    <lineage>
        <taxon>Eukaryota</taxon>
        <taxon>Metazoa</taxon>
        <taxon>Chordata</taxon>
        <taxon>Craniata</taxon>
        <taxon>Vertebrata</taxon>
        <taxon>Euteleostomi</taxon>
        <taxon>Actinopterygii</taxon>
        <taxon>Neopterygii</taxon>
        <taxon>Teleostei</taxon>
        <taxon>Neoteleostei</taxon>
        <taxon>Acanthomorphata</taxon>
        <taxon>Zeiogadaria</taxon>
        <taxon>Gadariae</taxon>
        <taxon>Gadiformes</taxon>
        <taxon>Gadoidei</taxon>
        <taxon>Gadidae</taxon>
        <taxon>Gadus</taxon>
    </lineage>
</organism>
<proteinExistence type="predicted"/>
<dbReference type="InterPro" id="IPR003599">
    <property type="entry name" value="Ig_sub"/>
</dbReference>
<dbReference type="InterPro" id="IPR013783">
    <property type="entry name" value="Ig-like_fold"/>
</dbReference>
<name>A0A8C5B6L6_GADMO</name>
<dbReference type="Pfam" id="PF07686">
    <property type="entry name" value="V-set"/>
    <property type="match status" value="1"/>
</dbReference>
<dbReference type="Gene3D" id="2.60.40.10">
    <property type="entry name" value="Immunoglobulins"/>
    <property type="match status" value="1"/>
</dbReference>
<evidence type="ECO:0000259" key="1">
    <source>
        <dbReference type="PROSITE" id="PS50835"/>
    </source>
</evidence>
<dbReference type="Ensembl" id="ENSGMOT00000071810.1">
    <property type="protein sequence ID" value="ENSGMOP00000042229.1"/>
    <property type="gene ID" value="ENSGMOG00000031675.1"/>
</dbReference>
<dbReference type="GeneTree" id="ENSGT00990000203761"/>
<keyword evidence="3" id="KW-1185">Reference proteome</keyword>
<sequence length="215" mass="24161">MYGYIFFGFSCLYTFGYPILGVHAEECFQALFAKRESFHVPMGGDVLLSCVVQHCGENNWTSIWTHISTMSNKSDTTVCPNHLTYPTLLSANKTRLVLQIQNLKKSDEGLYGCKVKWKGGDSSQGNLQSLILTGNIQLIWHRALVLVSALLCTLLLLPMARCLSSGPHPVQTRCTLDTFRYNQIPQPLPRCPIPQTNNSRLSKGILEIRYCVFVM</sequence>
<feature type="domain" description="Ig-like" evidence="1">
    <location>
        <begin position="18"/>
        <end position="133"/>
    </location>
</feature>
<dbReference type="PROSITE" id="PS50835">
    <property type="entry name" value="IG_LIKE"/>
    <property type="match status" value="1"/>
</dbReference>
<dbReference type="SMART" id="SM00409">
    <property type="entry name" value="IG"/>
    <property type="match status" value="1"/>
</dbReference>
<dbReference type="InterPro" id="IPR007110">
    <property type="entry name" value="Ig-like_dom"/>
</dbReference>
<evidence type="ECO:0000313" key="3">
    <source>
        <dbReference type="Proteomes" id="UP000694546"/>
    </source>
</evidence>
<evidence type="ECO:0000313" key="2">
    <source>
        <dbReference type="Ensembl" id="ENSGMOP00000042229.1"/>
    </source>
</evidence>
<dbReference type="Proteomes" id="UP000694546">
    <property type="component" value="Chromosome 16"/>
</dbReference>
<reference evidence="2" key="2">
    <citation type="submission" date="2025-09" db="UniProtKB">
        <authorList>
            <consortium name="Ensembl"/>
        </authorList>
    </citation>
    <scope>IDENTIFICATION</scope>
</reference>
<dbReference type="AlphaFoldDB" id="A0A8C5B6L6"/>
<dbReference type="InterPro" id="IPR036179">
    <property type="entry name" value="Ig-like_dom_sf"/>
</dbReference>
<reference evidence="2" key="1">
    <citation type="submission" date="2025-08" db="UniProtKB">
        <authorList>
            <consortium name="Ensembl"/>
        </authorList>
    </citation>
    <scope>IDENTIFICATION</scope>
</reference>
<accession>A0A8C5B6L6</accession>